<dbReference type="Pfam" id="PF01177">
    <property type="entry name" value="Asp_Glu_race"/>
    <property type="match status" value="1"/>
</dbReference>
<dbReference type="NCBIfam" id="TIGR00035">
    <property type="entry name" value="asp_race"/>
    <property type="match status" value="1"/>
</dbReference>
<evidence type="ECO:0000256" key="2">
    <source>
        <dbReference type="ARBA" id="ARBA00023235"/>
    </source>
</evidence>
<dbReference type="PROSITE" id="PS00924">
    <property type="entry name" value="ASP_GLU_RACEMASE_2"/>
    <property type="match status" value="1"/>
</dbReference>
<dbReference type="KEGG" id="hsd:SD1D_1578"/>
<organism evidence="3 4">
    <name type="scientific">Herbinix luporum</name>
    <dbReference type="NCBI Taxonomy" id="1679721"/>
    <lineage>
        <taxon>Bacteria</taxon>
        <taxon>Bacillati</taxon>
        <taxon>Bacillota</taxon>
        <taxon>Clostridia</taxon>
        <taxon>Lachnospirales</taxon>
        <taxon>Lachnospiraceae</taxon>
        <taxon>Herbinix</taxon>
    </lineage>
</organism>
<proteinExistence type="inferred from homology"/>
<dbReference type="PANTHER" id="PTHR21198:SF7">
    <property type="entry name" value="ASPARTATE-GLUTAMATE RACEMASE FAMILY"/>
    <property type="match status" value="1"/>
</dbReference>
<dbReference type="SUPFAM" id="SSF53681">
    <property type="entry name" value="Aspartate/glutamate racemase"/>
    <property type="match status" value="2"/>
</dbReference>
<dbReference type="Gene3D" id="3.40.50.1860">
    <property type="match status" value="2"/>
</dbReference>
<dbReference type="OrthoDB" id="9803739at2"/>
<keyword evidence="2" id="KW-0413">Isomerase</keyword>
<protein>
    <recommendedName>
        <fullName evidence="5">Aspartate racemase</fullName>
    </recommendedName>
</protein>
<dbReference type="InterPro" id="IPR001920">
    <property type="entry name" value="Asp/Glu_race"/>
</dbReference>
<sequence>MAKKLGVIGGLGPLASAYFYELLSRMTEAKIDQEHMEINIISRPSIPDRTGYILGRNNDNPLPHLVEVGKTLEEMGVDYIALPCITAHYFHEELTNMINVPIIHVIKETVNYLKENGIKRAGIMATEGTISSKLFQTELLKKNIIPITPSKKGQEYISNLIYKNIKMGLPVNMEDFFKARDELSKNGADTIILGCTELSLIKRDEDIGSGFIDALEILARSCITKCEAKLKSEYTNLIS</sequence>
<dbReference type="InterPro" id="IPR033134">
    <property type="entry name" value="Asp/Glu_racemase_AS_2"/>
</dbReference>
<accession>A0A0K8J6S5</accession>
<reference evidence="4" key="1">
    <citation type="submission" date="2015-09" db="EMBL/GenBank/DDBJ databases">
        <authorList>
            <person name="Wibberg D."/>
        </authorList>
    </citation>
    <scope>NUCLEOTIDE SEQUENCE [LARGE SCALE GENOMIC DNA]</scope>
    <source>
        <strain evidence="4">SD1D</strain>
    </source>
</reference>
<dbReference type="Proteomes" id="UP000196053">
    <property type="component" value="Chromosome I"/>
</dbReference>
<evidence type="ECO:0000313" key="4">
    <source>
        <dbReference type="Proteomes" id="UP000196053"/>
    </source>
</evidence>
<comment type="similarity">
    <text evidence="1">Belongs to the aspartate/glutamate racemases family.</text>
</comment>
<dbReference type="EMBL" id="LN879430">
    <property type="protein sequence ID" value="CUH93124.1"/>
    <property type="molecule type" value="Genomic_DNA"/>
</dbReference>
<gene>
    <name evidence="3" type="ORF">SD1D_1578</name>
</gene>
<keyword evidence="4" id="KW-1185">Reference proteome</keyword>
<dbReference type="AlphaFoldDB" id="A0A0K8J6S5"/>
<dbReference type="PANTHER" id="PTHR21198">
    <property type="entry name" value="GLUTAMATE RACEMASE"/>
    <property type="match status" value="1"/>
</dbReference>
<evidence type="ECO:0008006" key="5">
    <source>
        <dbReference type="Google" id="ProtNLM"/>
    </source>
</evidence>
<dbReference type="RefSeq" id="WP_058258392.1">
    <property type="nucleotide sequence ID" value="NZ_DUPS01000005.1"/>
</dbReference>
<dbReference type="GO" id="GO:0047661">
    <property type="term" value="F:amino-acid racemase activity"/>
    <property type="evidence" value="ECO:0007669"/>
    <property type="project" value="InterPro"/>
</dbReference>
<dbReference type="InterPro" id="IPR015942">
    <property type="entry name" value="Asp/Glu/hydantoin_racemase"/>
</dbReference>
<evidence type="ECO:0000313" key="3">
    <source>
        <dbReference type="EMBL" id="CUH93124.1"/>
    </source>
</evidence>
<name>A0A0K8J6S5_9FIRM</name>
<evidence type="ECO:0000256" key="1">
    <source>
        <dbReference type="ARBA" id="ARBA00007847"/>
    </source>
</evidence>
<dbReference type="InterPro" id="IPR004380">
    <property type="entry name" value="Asp_race"/>
</dbReference>